<keyword evidence="3" id="KW-1185">Reference proteome</keyword>
<dbReference type="Proteomes" id="UP000007305">
    <property type="component" value="Chromosome 10"/>
</dbReference>
<feature type="region of interest" description="Disordered" evidence="1">
    <location>
        <begin position="1"/>
        <end position="75"/>
    </location>
</feature>
<proteinExistence type="predicted"/>
<evidence type="ECO:0000313" key="3">
    <source>
        <dbReference type="Proteomes" id="UP000007305"/>
    </source>
</evidence>
<evidence type="ECO:0000256" key="1">
    <source>
        <dbReference type="SAM" id="MobiDB-lite"/>
    </source>
</evidence>
<evidence type="ECO:0000313" key="2">
    <source>
        <dbReference type="EnsemblPlants" id="Zm00001eb411110_P001"/>
    </source>
</evidence>
<feature type="compositionally biased region" description="Pro residues" evidence="1">
    <location>
        <begin position="1"/>
        <end position="13"/>
    </location>
</feature>
<name>A0A804RE51_MAIZE</name>
<reference evidence="3" key="1">
    <citation type="journal article" date="2009" name="Science">
        <title>The B73 maize genome: complexity, diversity, and dynamics.</title>
        <authorList>
            <person name="Schnable P.S."/>
            <person name="Ware D."/>
            <person name="Fulton R.S."/>
            <person name="Stein J.C."/>
            <person name="Wei F."/>
            <person name="Pasternak S."/>
            <person name="Liang C."/>
            <person name="Zhang J."/>
            <person name="Fulton L."/>
            <person name="Graves T.A."/>
            <person name="Minx P."/>
            <person name="Reily A.D."/>
            <person name="Courtney L."/>
            <person name="Kruchowski S.S."/>
            <person name="Tomlinson C."/>
            <person name="Strong C."/>
            <person name="Delehaunty K."/>
            <person name="Fronick C."/>
            <person name="Courtney B."/>
            <person name="Rock S.M."/>
            <person name="Belter E."/>
            <person name="Du F."/>
            <person name="Kim K."/>
            <person name="Abbott R.M."/>
            <person name="Cotton M."/>
            <person name="Levy A."/>
            <person name="Marchetto P."/>
            <person name="Ochoa K."/>
            <person name="Jackson S.M."/>
            <person name="Gillam B."/>
            <person name="Chen W."/>
            <person name="Yan L."/>
            <person name="Higginbotham J."/>
            <person name="Cardenas M."/>
            <person name="Waligorski J."/>
            <person name="Applebaum E."/>
            <person name="Phelps L."/>
            <person name="Falcone J."/>
            <person name="Kanchi K."/>
            <person name="Thane T."/>
            <person name="Scimone A."/>
            <person name="Thane N."/>
            <person name="Henke J."/>
            <person name="Wang T."/>
            <person name="Ruppert J."/>
            <person name="Shah N."/>
            <person name="Rotter K."/>
            <person name="Hodges J."/>
            <person name="Ingenthron E."/>
            <person name="Cordes M."/>
            <person name="Kohlberg S."/>
            <person name="Sgro J."/>
            <person name="Delgado B."/>
            <person name="Mead K."/>
            <person name="Chinwalla A."/>
            <person name="Leonard S."/>
            <person name="Crouse K."/>
            <person name="Collura K."/>
            <person name="Kudrna D."/>
            <person name="Currie J."/>
            <person name="He R."/>
            <person name="Angelova A."/>
            <person name="Rajasekar S."/>
            <person name="Mueller T."/>
            <person name="Lomeli R."/>
            <person name="Scara G."/>
            <person name="Ko A."/>
            <person name="Delaney K."/>
            <person name="Wissotski M."/>
            <person name="Lopez G."/>
            <person name="Campos D."/>
            <person name="Braidotti M."/>
            <person name="Ashley E."/>
            <person name="Golser W."/>
            <person name="Kim H."/>
            <person name="Lee S."/>
            <person name="Lin J."/>
            <person name="Dujmic Z."/>
            <person name="Kim W."/>
            <person name="Talag J."/>
            <person name="Zuccolo A."/>
            <person name="Fan C."/>
            <person name="Sebastian A."/>
            <person name="Kramer M."/>
            <person name="Spiegel L."/>
            <person name="Nascimento L."/>
            <person name="Zutavern T."/>
            <person name="Miller B."/>
            <person name="Ambroise C."/>
            <person name="Muller S."/>
            <person name="Spooner W."/>
            <person name="Narechania A."/>
            <person name="Ren L."/>
            <person name="Wei S."/>
            <person name="Kumari S."/>
            <person name="Faga B."/>
            <person name="Levy M.J."/>
            <person name="McMahan L."/>
            <person name="Van Buren P."/>
            <person name="Vaughn M.W."/>
            <person name="Ying K."/>
            <person name="Yeh C.-T."/>
            <person name="Emrich S.J."/>
            <person name="Jia Y."/>
            <person name="Kalyanaraman A."/>
            <person name="Hsia A.-P."/>
            <person name="Barbazuk W.B."/>
            <person name="Baucom R.S."/>
            <person name="Brutnell T.P."/>
            <person name="Carpita N.C."/>
            <person name="Chaparro C."/>
            <person name="Chia J.-M."/>
            <person name="Deragon J.-M."/>
            <person name="Estill J.C."/>
            <person name="Fu Y."/>
            <person name="Jeddeloh J.A."/>
            <person name="Han Y."/>
            <person name="Lee H."/>
            <person name="Li P."/>
            <person name="Lisch D.R."/>
            <person name="Liu S."/>
            <person name="Liu Z."/>
            <person name="Nagel D.H."/>
            <person name="McCann M.C."/>
            <person name="SanMiguel P."/>
            <person name="Myers A.M."/>
            <person name="Nettleton D."/>
            <person name="Nguyen J."/>
            <person name="Penning B.W."/>
            <person name="Ponnala L."/>
            <person name="Schneider K.L."/>
            <person name="Schwartz D.C."/>
            <person name="Sharma A."/>
            <person name="Soderlund C."/>
            <person name="Springer N.M."/>
            <person name="Sun Q."/>
            <person name="Wang H."/>
            <person name="Waterman M."/>
            <person name="Westerman R."/>
            <person name="Wolfgruber T.K."/>
            <person name="Yang L."/>
            <person name="Yu Y."/>
            <person name="Zhang L."/>
            <person name="Zhou S."/>
            <person name="Zhu Q."/>
            <person name="Bennetzen J.L."/>
            <person name="Dawe R.K."/>
            <person name="Jiang J."/>
            <person name="Jiang N."/>
            <person name="Presting G.G."/>
            <person name="Wessler S.R."/>
            <person name="Aluru S."/>
            <person name="Martienssen R.A."/>
            <person name="Clifton S.W."/>
            <person name="McCombie W.R."/>
            <person name="Wing R.A."/>
            <person name="Wilson R.K."/>
        </authorList>
    </citation>
    <scope>NUCLEOTIDE SEQUENCE [LARGE SCALE GENOMIC DNA]</scope>
    <source>
        <strain evidence="3">cv. B73</strain>
    </source>
</reference>
<sequence>LPPSQPPSPPPSPRGGCRRSRRGRPPPTPTRSSPTLASCAAAWRSPSLAPTKPRAAPRRPQPPRVRAPPPSSTEDPVLVRVADEGVPLEGVIQIEKLGDAAAESKLVSYGSVSREAHLLAYTRFFHGCIITMSLVFHISFY</sequence>
<reference evidence="2" key="3">
    <citation type="submission" date="2021-05" db="UniProtKB">
        <authorList>
            <consortium name="EnsemblPlants"/>
        </authorList>
    </citation>
    <scope>IDENTIFICATION</scope>
    <source>
        <strain evidence="2">cv. B73</strain>
    </source>
</reference>
<accession>A0A804RE51</accession>
<dbReference type="EnsemblPlants" id="Zm00001eb411110_T001">
    <property type="protein sequence ID" value="Zm00001eb411110_P001"/>
    <property type="gene ID" value="Zm00001eb411110"/>
</dbReference>
<reference evidence="2" key="2">
    <citation type="submission" date="2019-07" db="EMBL/GenBank/DDBJ databases">
        <authorList>
            <person name="Seetharam A."/>
            <person name="Woodhouse M."/>
            <person name="Cannon E."/>
        </authorList>
    </citation>
    <scope>NUCLEOTIDE SEQUENCE [LARGE SCALE GENOMIC DNA]</scope>
    <source>
        <strain evidence="2">cv. B73</strain>
    </source>
</reference>
<dbReference type="AlphaFoldDB" id="A0A804RE51"/>
<protein>
    <submittedName>
        <fullName evidence="2">Uncharacterized protein</fullName>
    </submittedName>
</protein>
<dbReference type="InParanoid" id="A0A804RE51"/>
<organism evidence="2 3">
    <name type="scientific">Zea mays</name>
    <name type="common">Maize</name>
    <dbReference type="NCBI Taxonomy" id="4577"/>
    <lineage>
        <taxon>Eukaryota</taxon>
        <taxon>Viridiplantae</taxon>
        <taxon>Streptophyta</taxon>
        <taxon>Embryophyta</taxon>
        <taxon>Tracheophyta</taxon>
        <taxon>Spermatophyta</taxon>
        <taxon>Magnoliopsida</taxon>
        <taxon>Liliopsida</taxon>
        <taxon>Poales</taxon>
        <taxon>Poaceae</taxon>
        <taxon>PACMAD clade</taxon>
        <taxon>Panicoideae</taxon>
        <taxon>Andropogonodae</taxon>
        <taxon>Andropogoneae</taxon>
        <taxon>Tripsacinae</taxon>
        <taxon>Zea</taxon>
    </lineage>
</organism>
<feature type="compositionally biased region" description="Pro residues" evidence="1">
    <location>
        <begin position="59"/>
        <end position="71"/>
    </location>
</feature>
<dbReference type="Gramene" id="Zm00001eb411110_T001">
    <property type="protein sequence ID" value="Zm00001eb411110_P001"/>
    <property type="gene ID" value="Zm00001eb411110"/>
</dbReference>